<sequence>MQSESQQSQQFPDVGQTDDDLKRRLTQLLPPRPRIAGLRCGRNNVRSFLPLRSIPKQFKAGAHRTLDPPLLHYGWHFEIKDLERITEKRGFLVRIPCESGLSSDDDDWDSEEEEDAELSLDAEARRARAEERAAARKAEKARRTELSKEICNDMDVDETLRNVLGYLKERQLSVPCLRYRCVFASTRVMISIVSNYHASLAISEKAVQTLQEVFERKDKPVWDMDNWSHGWTYRSLRNNK</sequence>
<name>A0A4S8MA58_DENBC</name>
<protein>
    <submittedName>
        <fullName evidence="2">Uncharacterized protein</fullName>
    </submittedName>
</protein>
<gene>
    <name evidence="2" type="ORF">K435DRAFT_837965</name>
</gene>
<evidence type="ECO:0000256" key="1">
    <source>
        <dbReference type="SAM" id="MobiDB-lite"/>
    </source>
</evidence>
<evidence type="ECO:0000313" key="3">
    <source>
        <dbReference type="Proteomes" id="UP000297245"/>
    </source>
</evidence>
<dbReference type="Proteomes" id="UP000297245">
    <property type="component" value="Unassembled WGS sequence"/>
</dbReference>
<keyword evidence="3" id="KW-1185">Reference proteome</keyword>
<dbReference type="AlphaFoldDB" id="A0A4S8MA58"/>
<organism evidence="2 3">
    <name type="scientific">Dendrothele bispora (strain CBS 962.96)</name>
    <dbReference type="NCBI Taxonomy" id="1314807"/>
    <lineage>
        <taxon>Eukaryota</taxon>
        <taxon>Fungi</taxon>
        <taxon>Dikarya</taxon>
        <taxon>Basidiomycota</taxon>
        <taxon>Agaricomycotina</taxon>
        <taxon>Agaricomycetes</taxon>
        <taxon>Agaricomycetidae</taxon>
        <taxon>Agaricales</taxon>
        <taxon>Agaricales incertae sedis</taxon>
        <taxon>Dendrothele</taxon>
    </lineage>
</organism>
<dbReference type="EMBL" id="ML179130">
    <property type="protein sequence ID" value="THU98793.1"/>
    <property type="molecule type" value="Genomic_DNA"/>
</dbReference>
<proteinExistence type="predicted"/>
<feature type="region of interest" description="Disordered" evidence="1">
    <location>
        <begin position="100"/>
        <end position="122"/>
    </location>
</feature>
<accession>A0A4S8MA58</accession>
<reference evidence="2 3" key="1">
    <citation type="journal article" date="2019" name="Nat. Ecol. Evol.">
        <title>Megaphylogeny resolves global patterns of mushroom evolution.</title>
        <authorList>
            <person name="Varga T."/>
            <person name="Krizsan K."/>
            <person name="Foldi C."/>
            <person name="Dima B."/>
            <person name="Sanchez-Garcia M."/>
            <person name="Sanchez-Ramirez S."/>
            <person name="Szollosi G.J."/>
            <person name="Szarkandi J.G."/>
            <person name="Papp V."/>
            <person name="Albert L."/>
            <person name="Andreopoulos W."/>
            <person name="Angelini C."/>
            <person name="Antonin V."/>
            <person name="Barry K.W."/>
            <person name="Bougher N.L."/>
            <person name="Buchanan P."/>
            <person name="Buyck B."/>
            <person name="Bense V."/>
            <person name="Catcheside P."/>
            <person name="Chovatia M."/>
            <person name="Cooper J."/>
            <person name="Damon W."/>
            <person name="Desjardin D."/>
            <person name="Finy P."/>
            <person name="Geml J."/>
            <person name="Haridas S."/>
            <person name="Hughes K."/>
            <person name="Justo A."/>
            <person name="Karasinski D."/>
            <person name="Kautmanova I."/>
            <person name="Kiss B."/>
            <person name="Kocsube S."/>
            <person name="Kotiranta H."/>
            <person name="LaButti K.M."/>
            <person name="Lechner B.E."/>
            <person name="Liimatainen K."/>
            <person name="Lipzen A."/>
            <person name="Lukacs Z."/>
            <person name="Mihaltcheva S."/>
            <person name="Morgado L.N."/>
            <person name="Niskanen T."/>
            <person name="Noordeloos M.E."/>
            <person name="Ohm R.A."/>
            <person name="Ortiz-Santana B."/>
            <person name="Ovrebo C."/>
            <person name="Racz N."/>
            <person name="Riley R."/>
            <person name="Savchenko A."/>
            <person name="Shiryaev A."/>
            <person name="Soop K."/>
            <person name="Spirin V."/>
            <person name="Szebenyi C."/>
            <person name="Tomsovsky M."/>
            <person name="Tulloss R.E."/>
            <person name="Uehling J."/>
            <person name="Grigoriev I.V."/>
            <person name="Vagvolgyi C."/>
            <person name="Papp T."/>
            <person name="Martin F.M."/>
            <person name="Miettinen O."/>
            <person name="Hibbett D.S."/>
            <person name="Nagy L.G."/>
        </authorList>
    </citation>
    <scope>NUCLEOTIDE SEQUENCE [LARGE SCALE GENOMIC DNA]</scope>
    <source>
        <strain evidence="2 3">CBS 962.96</strain>
    </source>
</reference>
<feature type="compositionally biased region" description="Acidic residues" evidence="1">
    <location>
        <begin position="103"/>
        <end position="120"/>
    </location>
</feature>
<evidence type="ECO:0000313" key="2">
    <source>
        <dbReference type="EMBL" id="THU98793.1"/>
    </source>
</evidence>